<keyword evidence="2" id="KW-0472">Membrane</keyword>
<feature type="compositionally biased region" description="Polar residues" evidence="1">
    <location>
        <begin position="228"/>
        <end position="240"/>
    </location>
</feature>
<evidence type="ECO:0000256" key="1">
    <source>
        <dbReference type="SAM" id="MobiDB-lite"/>
    </source>
</evidence>
<feature type="region of interest" description="Disordered" evidence="1">
    <location>
        <begin position="1"/>
        <end position="53"/>
    </location>
</feature>
<feature type="compositionally biased region" description="Low complexity" evidence="1">
    <location>
        <begin position="121"/>
        <end position="130"/>
    </location>
</feature>
<comment type="caution">
    <text evidence="3">The sequence shown here is derived from an EMBL/GenBank/DDBJ whole genome shotgun (WGS) entry which is preliminary data.</text>
</comment>
<feature type="compositionally biased region" description="Pro residues" evidence="1">
    <location>
        <begin position="111"/>
        <end position="120"/>
    </location>
</feature>
<evidence type="ECO:0000313" key="4">
    <source>
        <dbReference type="Proteomes" id="UP001221142"/>
    </source>
</evidence>
<protein>
    <submittedName>
        <fullName evidence="3">Uncharacterized protein</fullName>
    </submittedName>
</protein>
<feature type="region of interest" description="Disordered" evidence="1">
    <location>
        <begin position="97"/>
        <end position="133"/>
    </location>
</feature>
<name>A0AAD7BPD4_9AGAR</name>
<feature type="compositionally biased region" description="Low complexity" evidence="1">
    <location>
        <begin position="98"/>
        <end position="110"/>
    </location>
</feature>
<feature type="compositionally biased region" description="Low complexity" evidence="1">
    <location>
        <begin position="39"/>
        <end position="53"/>
    </location>
</feature>
<dbReference type="Proteomes" id="UP001221142">
    <property type="component" value="Unassembled WGS sequence"/>
</dbReference>
<sequence length="332" mass="34411">MQHLDIVAPTPSSSQSVRIRQRRQGFNCPPQDDEGKPLSGQGSSANASSGPNGSFSQNIFSCTYDGGAGECAYLVDGTLSTGSGLCPVANANIASQRSSTASTALPSSSTTPPPTPPSSLPPSSSASPTSNSNINLASSTTLFPSSAQLVGSTFFPSSSDSSIAAPTTSSLGAKAQLRTLSPGSIGGITVGAVACLLLGILILLCLNTRRRRRQVEPDEPEETAHPFSANTTAGSSSQGTPWRLGLSMSDKSSTVLTPSSSSRDQQEYLAAQLREVHKQLEAAQAEGSGTANLEQAMQQNEALRIRIRTLERELQGYLGGEAIDHSPPGYLD</sequence>
<feature type="region of interest" description="Disordered" evidence="1">
    <location>
        <begin position="215"/>
        <end position="244"/>
    </location>
</feature>
<proteinExistence type="predicted"/>
<gene>
    <name evidence="3" type="ORF">FB45DRAFT_1030456</name>
</gene>
<reference evidence="3" key="1">
    <citation type="submission" date="2023-03" db="EMBL/GenBank/DDBJ databases">
        <title>Massive genome expansion in bonnet fungi (Mycena s.s.) driven by repeated elements and novel gene families across ecological guilds.</title>
        <authorList>
            <consortium name="Lawrence Berkeley National Laboratory"/>
            <person name="Harder C.B."/>
            <person name="Miyauchi S."/>
            <person name="Viragh M."/>
            <person name="Kuo A."/>
            <person name="Thoen E."/>
            <person name="Andreopoulos B."/>
            <person name="Lu D."/>
            <person name="Skrede I."/>
            <person name="Drula E."/>
            <person name="Henrissat B."/>
            <person name="Morin E."/>
            <person name="Kohler A."/>
            <person name="Barry K."/>
            <person name="LaButti K."/>
            <person name="Morin E."/>
            <person name="Salamov A."/>
            <person name="Lipzen A."/>
            <person name="Mereny Z."/>
            <person name="Hegedus B."/>
            <person name="Baldrian P."/>
            <person name="Stursova M."/>
            <person name="Weitz H."/>
            <person name="Taylor A."/>
            <person name="Grigoriev I.V."/>
            <person name="Nagy L.G."/>
            <person name="Martin F."/>
            <person name="Kauserud H."/>
        </authorList>
    </citation>
    <scope>NUCLEOTIDE SEQUENCE</scope>
    <source>
        <strain evidence="3">9284</strain>
    </source>
</reference>
<feature type="transmembrane region" description="Helical" evidence="2">
    <location>
        <begin position="185"/>
        <end position="206"/>
    </location>
</feature>
<evidence type="ECO:0000313" key="3">
    <source>
        <dbReference type="EMBL" id="KAJ7626152.1"/>
    </source>
</evidence>
<dbReference type="AlphaFoldDB" id="A0AAD7BPD4"/>
<evidence type="ECO:0000256" key="2">
    <source>
        <dbReference type="SAM" id="Phobius"/>
    </source>
</evidence>
<dbReference type="EMBL" id="JARKIF010000012">
    <property type="protein sequence ID" value="KAJ7626152.1"/>
    <property type="molecule type" value="Genomic_DNA"/>
</dbReference>
<keyword evidence="4" id="KW-1185">Reference proteome</keyword>
<keyword evidence="2" id="KW-0812">Transmembrane</keyword>
<keyword evidence="2" id="KW-1133">Transmembrane helix</keyword>
<accession>A0AAD7BPD4</accession>
<organism evidence="3 4">
    <name type="scientific">Roridomyces roridus</name>
    <dbReference type="NCBI Taxonomy" id="1738132"/>
    <lineage>
        <taxon>Eukaryota</taxon>
        <taxon>Fungi</taxon>
        <taxon>Dikarya</taxon>
        <taxon>Basidiomycota</taxon>
        <taxon>Agaricomycotina</taxon>
        <taxon>Agaricomycetes</taxon>
        <taxon>Agaricomycetidae</taxon>
        <taxon>Agaricales</taxon>
        <taxon>Marasmiineae</taxon>
        <taxon>Mycenaceae</taxon>
        <taxon>Roridomyces</taxon>
    </lineage>
</organism>